<evidence type="ECO:0000256" key="1">
    <source>
        <dbReference type="ARBA" id="ARBA00022729"/>
    </source>
</evidence>
<evidence type="ECO:0000313" key="5">
    <source>
        <dbReference type="Proteomes" id="UP000198379"/>
    </source>
</evidence>
<dbReference type="EMBL" id="FZNY01000001">
    <property type="protein sequence ID" value="SNR41902.1"/>
    <property type="molecule type" value="Genomic_DNA"/>
</dbReference>
<sequence length="752" mass="82431">MKKTLLTLIFLLCIQTIAFSQNQANPWLETSETRTNSMNKEYRNFTPNHYNLYSLNIDQLQQRINTVPLRDSNVVSDVIVSFPTINGKIENFRIYEAPVLDEALTERYPSIRSYLGQHIKNTSTVIRFSVSNNGVHGMITSGSHKTVYIDPYTENKEFYMAYSREDIPDNAFANEFFECRADDIITTPLENNEALPARNADDSTLRTYRLAVVCTGEYSAYHLNNQGIDPDANDEEKKEAVLSAINTSMTRVNGIFERDLALTMVVIDNNTDIIFLDPATDGLTNNDPFELLEESQDICDDVIGNPNYDIGHVFSTQGGGVAFLNSPCVTGLKAQGVTGINNPIGDFFNVDYVAHEMGHQFGGNHPQNNNCQRTSVSIETGSGSSIMGYAGICAPNVQNNSDDYFNGVSIAEMWNNISAGASSSCPEMSSTENQAPIITPTENFMIPISTPFVLKGNATDPEENEITYCWEQIDATPAPMPPSPTSANGPLFRTLDPTVNADRYMPALSTVVAGDLGSTWEQLPSVSRSMSFRLTIRDNATIGGATASEDMTVTSTDSAGPFIVTSQATNESWDLNTTQTITWDVANTDAAPINEAAVNIFLSTDGGETFPTQLATNVPNNGSTSIVVPSSLDPTTEARVLVMGVVSPFYQINTANFTITDVLGISDLDSSNFELFPNPTTGIVDIRFTSSSNKVSIVLYDLAGRKISEETEETITNAPFTKTLNYQYLPKGIYFMKISDGDLISTQRLIKK</sequence>
<evidence type="ECO:0000259" key="3">
    <source>
        <dbReference type="Pfam" id="PF18962"/>
    </source>
</evidence>
<keyword evidence="1 2" id="KW-0732">Signal</keyword>
<dbReference type="Pfam" id="PF13583">
    <property type="entry name" value="Reprolysin_4"/>
    <property type="match status" value="1"/>
</dbReference>
<name>A0A238W5S2_9FLAO</name>
<dbReference type="RefSeq" id="WP_089370040.1">
    <property type="nucleotide sequence ID" value="NZ_BMEP01000002.1"/>
</dbReference>
<feature type="domain" description="Secretion system C-terminal sorting" evidence="3">
    <location>
        <begin position="675"/>
        <end position="750"/>
    </location>
</feature>
<accession>A0A238W5S2</accession>
<feature type="chain" id="PRO_5012692304" evidence="2">
    <location>
        <begin position="21"/>
        <end position="752"/>
    </location>
</feature>
<keyword evidence="5" id="KW-1185">Reference proteome</keyword>
<protein>
    <submittedName>
        <fullName evidence="4">Por secretion system C-terminal sorting domain-containing protein</fullName>
    </submittedName>
</protein>
<organism evidence="4 5">
    <name type="scientific">Dokdonia pacifica</name>
    <dbReference type="NCBI Taxonomy" id="1627892"/>
    <lineage>
        <taxon>Bacteria</taxon>
        <taxon>Pseudomonadati</taxon>
        <taxon>Bacteroidota</taxon>
        <taxon>Flavobacteriia</taxon>
        <taxon>Flavobacteriales</taxon>
        <taxon>Flavobacteriaceae</taxon>
        <taxon>Dokdonia</taxon>
    </lineage>
</organism>
<dbReference type="InterPro" id="IPR024079">
    <property type="entry name" value="MetalloPept_cat_dom_sf"/>
</dbReference>
<dbReference type="Proteomes" id="UP000198379">
    <property type="component" value="Unassembled WGS sequence"/>
</dbReference>
<dbReference type="SUPFAM" id="SSF55486">
    <property type="entry name" value="Metalloproteases ('zincins'), catalytic domain"/>
    <property type="match status" value="1"/>
</dbReference>
<evidence type="ECO:0000256" key="2">
    <source>
        <dbReference type="SAM" id="SignalP"/>
    </source>
</evidence>
<evidence type="ECO:0000313" key="4">
    <source>
        <dbReference type="EMBL" id="SNR41902.1"/>
    </source>
</evidence>
<dbReference type="Gene3D" id="3.40.390.10">
    <property type="entry name" value="Collagenase (Catalytic Domain)"/>
    <property type="match status" value="1"/>
</dbReference>
<dbReference type="OrthoDB" id="9792152at2"/>
<feature type="signal peptide" evidence="2">
    <location>
        <begin position="1"/>
        <end position="20"/>
    </location>
</feature>
<proteinExistence type="predicted"/>
<gene>
    <name evidence="4" type="ORF">SAMN06265376_101720</name>
</gene>
<dbReference type="InterPro" id="IPR026444">
    <property type="entry name" value="Secre_tail"/>
</dbReference>
<dbReference type="GO" id="GO:0008237">
    <property type="term" value="F:metallopeptidase activity"/>
    <property type="evidence" value="ECO:0007669"/>
    <property type="project" value="InterPro"/>
</dbReference>
<dbReference type="NCBIfam" id="TIGR04183">
    <property type="entry name" value="Por_Secre_tail"/>
    <property type="match status" value="1"/>
</dbReference>
<dbReference type="Pfam" id="PF18962">
    <property type="entry name" value="Por_Secre_tail"/>
    <property type="match status" value="1"/>
</dbReference>
<dbReference type="AlphaFoldDB" id="A0A238W5S2"/>
<reference evidence="4 5" key="1">
    <citation type="submission" date="2017-06" db="EMBL/GenBank/DDBJ databases">
        <authorList>
            <person name="Kim H.J."/>
            <person name="Triplett B.A."/>
        </authorList>
    </citation>
    <scope>NUCLEOTIDE SEQUENCE [LARGE SCALE GENOMIC DNA]</scope>
    <source>
        <strain evidence="4 5">DSM 25597</strain>
    </source>
</reference>